<evidence type="ECO:0000313" key="1">
    <source>
        <dbReference type="EMBL" id="KAJ1694138.1"/>
    </source>
</evidence>
<dbReference type="OrthoDB" id="597074at2759"/>
<keyword evidence="2" id="KW-1185">Reference proteome</keyword>
<dbReference type="PANTHER" id="PTHR31343:SF61">
    <property type="entry name" value="EXPRESSED PROTEIN"/>
    <property type="match status" value="1"/>
</dbReference>
<gene>
    <name evidence="1" type="ORF">LUZ63_010836</name>
</gene>
<dbReference type="Proteomes" id="UP001151287">
    <property type="component" value="Unassembled WGS sequence"/>
</dbReference>
<dbReference type="Pfam" id="PF05623">
    <property type="entry name" value="DUF789"/>
    <property type="match status" value="1"/>
</dbReference>
<dbReference type="PANTHER" id="PTHR31343">
    <property type="entry name" value="T15D22.8"/>
    <property type="match status" value="1"/>
</dbReference>
<dbReference type="InterPro" id="IPR008507">
    <property type="entry name" value="DUF789"/>
</dbReference>
<dbReference type="EMBL" id="JAMQYH010000003">
    <property type="protein sequence ID" value="KAJ1694138.1"/>
    <property type="molecule type" value="Genomic_DNA"/>
</dbReference>
<evidence type="ECO:0000313" key="2">
    <source>
        <dbReference type="Proteomes" id="UP001151287"/>
    </source>
</evidence>
<protein>
    <submittedName>
        <fullName evidence="1">Uncharacterized protein</fullName>
    </submittedName>
</protein>
<accession>A0A9Q0HQF3</accession>
<sequence>MAAKRSNLQCFLDSVTPAVEPHFLSEGEENSVKCFILSDLWESLYEWSVYGVGTDVVLPNDETVVQYFVPHLSAIQLYTNKKFLATSRSLGSHNQMCWYASEYHKKELSPSCSTFSNDVIFTKEDLENATKNLGYKYFEYFEMSPSNIRMPLVDKVRELAQNFPDLDSLKSIELSPASWMSIYWYPIYMIPAQFDIENYDACFLTYHSLSSSFQVAGIHETFNPISKLSNSTSMKENDKNMTISLPPFGLATLKAKGALWNNPETGDSALAASLRSAAGSWIQHVQAHHHDFDFFTNH</sequence>
<proteinExistence type="predicted"/>
<name>A0A9Q0HQF3_9POAL</name>
<dbReference type="AlphaFoldDB" id="A0A9Q0HQF3"/>
<reference evidence="1" key="1">
    <citation type="journal article" date="2022" name="Cell">
        <title>Repeat-based holocentromeres influence genome architecture and karyotype evolution.</title>
        <authorList>
            <person name="Hofstatter P.G."/>
            <person name="Thangavel G."/>
            <person name="Lux T."/>
            <person name="Neumann P."/>
            <person name="Vondrak T."/>
            <person name="Novak P."/>
            <person name="Zhang M."/>
            <person name="Costa L."/>
            <person name="Castellani M."/>
            <person name="Scott A."/>
            <person name="Toegelov H."/>
            <person name="Fuchs J."/>
            <person name="Mata-Sucre Y."/>
            <person name="Dias Y."/>
            <person name="Vanzela A.L.L."/>
            <person name="Huettel B."/>
            <person name="Almeida C.C.S."/>
            <person name="Simkova H."/>
            <person name="Souza G."/>
            <person name="Pedrosa-Harand A."/>
            <person name="Macas J."/>
            <person name="Mayer K.F.X."/>
            <person name="Houben A."/>
            <person name="Marques A."/>
        </authorList>
    </citation>
    <scope>NUCLEOTIDE SEQUENCE</scope>
    <source>
        <strain evidence="1">RhyBre1mFocal</strain>
    </source>
</reference>
<comment type="caution">
    <text evidence="1">The sequence shown here is derived from an EMBL/GenBank/DDBJ whole genome shotgun (WGS) entry which is preliminary data.</text>
</comment>
<organism evidence="1 2">
    <name type="scientific">Rhynchospora breviuscula</name>
    <dbReference type="NCBI Taxonomy" id="2022672"/>
    <lineage>
        <taxon>Eukaryota</taxon>
        <taxon>Viridiplantae</taxon>
        <taxon>Streptophyta</taxon>
        <taxon>Embryophyta</taxon>
        <taxon>Tracheophyta</taxon>
        <taxon>Spermatophyta</taxon>
        <taxon>Magnoliopsida</taxon>
        <taxon>Liliopsida</taxon>
        <taxon>Poales</taxon>
        <taxon>Cyperaceae</taxon>
        <taxon>Cyperoideae</taxon>
        <taxon>Rhynchosporeae</taxon>
        <taxon>Rhynchospora</taxon>
    </lineage>
</organism>